<dbReference type="RefSeq" id="XP_021101144.1">
    <property type="nucleotide sequence ID" value="XM_021245485.1"/>
</dbReference>
<dbReference type="GO" id="GO:0006508">
    <property type="term" value="P:proteolysis"/>
    <property type="evidence" value="ECO:0007669"/>
    <property type="project" value="UniProtKB-KW"/>
</dbReference>
<dbReference type="PROSITE" id="PS50208">
    <property type="entry name" value="CASPASE_P20"/>
    <property type="match status" value="1"/>
</dbReference>
<evidence type="ECO:0000256" key="3">
    <source>
        <dbReference type="ARBA" id="ARBA00010134"/>
    </source>
</evidence>
<dbReference type="InterPro" id="IPR015917">
    <property type="entry name" value="Pept_C14A"/>
</dbReference>
<dbReference type="GO" id="GO:0006915">
    <property type="term" value="P:apoptotic process"/>
    <property type="evidence" value="ECO:0007669"/>
    <property type="project" value="UniProtKB-KW"/>
</dbReference>
<keyword evidence="11" id="KW-0539">Nucleus</keyword>
<dbReference type="RefSeq" id="XP_021101145.1">
    <property type="nucleotide sequence ID" value="XM_021245486.1"/>
</dbReference>
<dbReference type="PANTHER" id="PTHR10454:SF206">
    <property type="entry name" value="CASPASE-6"/>
    <property type="match status" value="1"/>
</dbReference>
<keyword evidence="5" id="KW-0645">Protease</keyword>
<dbReference type="RefSeq" id="XP_021101143.1">
    <property type="nucleotide sequence ID" value="XM_021245484.1"/>
</dbReference>
<evidence type="ECO:0000259" key="17">
    <source>
        <dbReference type="PROSITE" id="PS50207"/>
    </source>
</evidence>
<keyword evidence="19" id="KW-1185">Reference proteome</keyword>
<dbReference type="PROSITE" id="PS01122">
    <property type="entry name" value="CASPASE_CYS"/>
    <property type="match status" value="1"/>
</dbReference>
<comment type="similarity">
    <text evidence="3 16">Belongs to the peptidase C14A family.</text>
</comment>
<dbReference type="InterPro" id="IPR002398">
    <property type="entry name" value="Pept_C14"/>
</dbReference>
<dbReference type="PROSITE" id="PS50207">
    <property type="entry name" value="CASPASE_P10"/>
    <property type="match status" value="1"/>
</dbReference>
<evidence type="ECO:0000256" key="12">
    <source>
        <dbReference type="ARBA" id="ARBA00029356"/>
    </source>
</evidence>
<keyword evidence="8" id="KW-0788">Thiol protease</keyword>
<evidence type="ECO:0000313" key="23">
    <source>
        <dbReference type="RefSeq" id="XP_021101146.1"/>
    </source>
</evidence>
<evidence type="ECO:0000256" key="1">
    <source>
        <dbReference type="ARBA" id="ARBA00004123"/>
    </source>
</evidence>
<keyword evidence="6" id="KW-0053">Apoptosis</keyword>
<evidence type="ECO:0000256" key="7">
    <source>
        <dbReference type="ARBA" id="ARBA00022801"/>
    </source>
</evidence>
<dbReference type="SMART" id="SM00115">
    <property type="entry name" value="CASc"/>
    <property type="match status" value="1"/>
</dbReference>
<organism evidence="19 20">
    <name type="scientific">Heterocephalus glaber</name>
    <name type="common">Naked mole rat</name>
    <dbReference type="NCBI Taxonomy" id="10181"/>
    <lineage>
        <taxon>Eukaryota</taxon>
        <taxon>Metazoa</taxon>
        <taxon>Chordata</taxon>
        <taxon>Craniata</taxon>
        <taxon>Vertebrata</taxon>
        <taxon>Euteleostomi</taxon>
        <taxon>Mammalia</taxon>
        <taxon>Eutheria</taxon>
        <taxon>Euarchontoglires</taxon>
        <taxon>Glires</taxon>
        <taxon>Rodentia</taxon>
        <taxon>Hystricomorpha</taxon>
        <taxon>Bathyergidae</taxon>
        <taxon>Heterocephalus</taxon>
    </lineage>
</organism>
<name>A0AAX6RZ99_HETGA</name>
<evidence type="ECO:0000256" key="6">
    <source>
        <dbReference type="ARBA" id="ARBA00022703"/>
    </source>
</evidence>
<dbReference type="Pfam" id="PF00656">
    <property type="entry name" value="Peptidase_C14"/>
    <property type="match status" value="2"/>
</dbReference>
<dbReference type="AlphaFoldDB" id="A0AAX6RZ99"/>
<dbReference type="InterPro" id="IPR002138">
    <property type="entry name" value="Pept_C14_p10"/>
</dbReference>
<dbReference type="Gene3D" id="3.40.50.1460">
    <property type="match status" value="1"/>
</dbReference>
<sequence length="289" mass="32490">MADPAEEYRMDHKKRGLALIFNQEYFFWQLMLPERRGTNVDRDNLACRFSELGFEVRCFNNLKAAELLNRIHEDDKHLIFVSVSILGASKVSASSHVDSDCFVCAILTHGEDNHIYAYDDKIEIQSLTALFRGDKCQSLVGKPKIFIIQACRGQQHDPPVVPLDAVDSQFPGAQDNVTEVDAATVHALPAGADFLMCYSVAQGYYSHRETVYGSWYIQDLCTMLQRHGSTLEFTELLTLVNRKVSQRRVGVCKDPHAIGKKQMPCFASMLTKKLHFSPKPAITGGIISM</sequence>
<evidence type="ECO:0000313" key="21">
    <source>
        <dbReference type="RefSeq" id="XP_021101144.1"/>
    </source>
</evidence>
<feature type="domain" description="Caspase family p20" evidence="18">
    <location>
        <begin position="14"/>
        <end position="155"/>
    </location>
</feature>
<feature type="domain" description="Caspase family p10" evidence="17">
    <location>
        <begin position="184"/>
        <end position="278"/>
    </location>
</feature>
<evidence type="ECO:0000256" key="8">
    <source>
        <dbReference type="ARBA" id="ARBA00022807"/>
    </source>
</evidence>
<keyword evidence="7" id="KW-0378">Hydrolase</keyword>
<accession>A0AAX6RZ99</accession>
<evidence type="ECO:0000256" key="16">
    <source>
        <dbReference type="RuleBase" id="RU003971"/>
    </source>
</evidence>
<protein>
    <recommendedName>
        <fullName evidence="15">Caspase-6</fullName>
        <ecNumber evidence="14">3.4.22.59</ecNumber>
    </recommendedName>
</protein>
<proteinExistence type="inferred from homology"/>
<gene>
    <name evidence="20 21 22 23" type="primary">Casp6</name>
</gene>
<dbReference type="GeneID" id="101707090"/>
<dbReference type="InterPro" id="IPR033139">
    <property type="entry name" value="Caspase_cys_AS"/>
</dbReference>
<dbReference type="GO" id="GO:0004197">
    <property type="term" value="F:cysteine-type endopeptidase activity"/>
    <property type="evidence" value="ECO:0007669"/>
    <property type="project" value="InterPro"/>
</dbReference>
<keyword evidence="10" id="KW-0865">Zymogen</keyword>
<keyword evidence="9" id="KW-0068">Autocatalytic cleavage</keyword>
<dbReference type="InterPro" id="IPR001309">
    <property type="entry name" value="Pept_C14_p20"/>
</dbReference>
<dbReference type="CTD" id="839"/>
<dbReference type="GO" id="GO:0005634">
    <property type="term" value="C:nucleus"/>
    <property type="evidence" value="ECO:0007669"/>
    <property type="project" value="UniProtKB-SubCell"/>
</dbReference>
<dbReference type="PANTHER" id="PTHR10454">
    <property type="entry name" value="CASPASE"/>
    <property type="match status" value="1"/>
</dbReference>
<comment type="subunit">
    <text evidence="13">Heterotetramer that consists of two anti-parallel arranged heterodimers, each one formed by a 18 kDa (Caspase-6 subunit p18) and a 11 kDa (Caspase-6 subunit p11) subunit.</text>
</comment>
<keyword evidence="4" id="KW-0963">Cytoplasm</keyword>
<evidence type="ECO:0000313" key="19">
    <source>
        <dbReference type="Proteomes" id="UP000694906"/>
    </source>
</evidence>
<dbReference type="SUPFAM" id="SSF52129">
    <property type="entry name" value="Caspase-like"/>
    <property type="match status" value="1"/>
</dbReference>
<evidence type="ECO:0000256" key="9">
    <source>
        <dbReference type="ARBA" id="ARBA00022813"/>
    </source>
</evidence>
<evidence type="ECO:0000256" key="14">
    <source>
        <dbReference type="ARBA" id="ARBA00029486"/>
    </source>
</evidence>
<comment type="catalytic activity">
    <reaction evidence="12">
        <text>Strict requirement for Asp at position P1 and has a preferred cleavage sequence of Val-Glu-His-Asp-|-.</text>
        <dbReference type="EC" id="3.4.22.59"/>
    </reaction>
</comment>
<evidence type="ECO:0000256" key="2">
    <source>
        <dbReference type="ARBA" id="ARBA00004496"/>
    </source>
</evidence>
<dbReference type="Proteomes" id="UP000694906">
    <property type="component" value="Unplaced"/>
</dbReference>
<evidence type="ECO:0000256" key="15">
    <source>
        <dbReference type="ARBA" id="ARBA00029534"/>
    </source>
</evidence>
<dbReference type="EC" id="3.4.22.59" evidence="14"/>
<evidence type="ECO:0000259" key="18">
    <source>
        <dbReference type="PROSITE" id="PS50208"/>
    </source>
</evidence>
<evidence type="ECO:0000313" key="20">
    <source>
        <dbReference type="RefSeq" id="XP_021101143.1"/>
    </source>
</evidence>
<dbReference type="InterPro" id="IPR011600">
    <property type="entry name" value="Pept_C14_caspase"/>
</dbReference>
<dbReference type="InterPro" id="IPR029030">
    <property type="entry name" value="Caspase-like_dom_sf"/>
</dbReference>
<dbReference type="RefSeq" id="XP_021101146.1">
    <property type="nucleotide sequence ID" value="XM_021245487.1"/>
</dbReference>
<dbReference type="GO" id="GO:0043525">
    <property type="term" value="P:positive regulation of neuron apoptotic process"/>
    <property type="evidence" value="ECO:0007669"/>
    <property type="project" value="TreeGrafter"/>
</dbReference>
<reference evidence="20 21" key="1">
    <citation type="submission" date="2025-04" db="UniProtKB">
        <authorList>
            <consortium name="RefSeq"/>
        </authorList>
    </citation>
    <scope>IDENTIFICATION</scope>
</reference>
<evidence type="ECO:0000256" key="11">
    <source>
        <dbReference type="ARBA" id="ARBA00023242"/>
    </source>
</evidence>
<dbReference type="InterPro" id="IPR016129">
    <property type="entry name" value="Caspase_his_AS"/>
</dbReference>
<evidence type="ECO:0000256" key="10">
    <source>
        <dbReference type="ARBA" id="ARBA00023145"/>
    </source>
</evidence>
<dbReference type="PRINTS" id="PR00376">
    <property type="entry name" value="IL1BCENZYME"/>
</dbReference>
<evidence type="ECO:0000313" key="22">
    <source>
        <dbReference type="RefSeq" id="XP_021101145.1"/>
    </source>
</evidence>
<dbReference type="PROSITE" id="PS01121">
    <property type="entry name" value="CASPASE_HIS"/>
    <property type="match status" value="1"/>
</dbReference>
<dbReference type="GO" id="GO:0005737">
    <property type="term" value="C:cytoplasm"/>
    <property type="evidence" value="ECO:0007669"/>
    <property type="project" value="UniProtKB-SubCell"/>
</dbReference>
<comment type="subcellular location">
    <subcellularLocation>
        <location evidence="2">Cytoplasm</location>
    </subcellularLocation>
    <subcellularLocation>
        <location evidence="1">Nucleus</location>
    </subcellularLocation>
</comment>
<evidence type="ECO:0000256" key="13">
    <source>
        <dbReference type="ARBA" id="ARBA00029473"/>
    </source>
</evidence>
<evidence type="ECO:0000256" key="4">
    <source>
        <dbReference type="ARBA" id="ARBA00022490"/>
    </source>
</evidence>
<dbReference type="CDD" id="cd00032">
    <property type="entry name" value="CASc"/>
    <property type="match status" value="1"/>
</dbReference>
<dbReference type="FunFam" id="3.40.50.1460:FF:000001">
    <property type="entry name" value="Caspase-3 preproprotein"/>
    <property type="match status" value="1"/>
</dbReference>
<evidence type="ECO:0000256" key="5">
    <source>
        <dbReference type="ARBA" id="ARBA00022670"/>
    </source>
</evidence>